<evidence type="ECO:0000313" key="5">
    <source>
        <dbReference type="WBParaSite" id="HPLM_0000809801-mRNA-1"/>
    </source>
</evidence>
<feature type="signal peptide" evidence="2">
    <location>
        <begin position="1"/>
        <end position="18"/>
    </location>
</feature>
<organism evidence="5">
    <name type="scientific">Haemonchus placei</name>
    <name type="common">Barber's pole worm</name>
    <dbReference type="NCBI Taxonomy" id="6290"/>
    <lineage>
        <taxon>Eukaryota</taxon>
        <taxon>Metazoa</taxon>
        <taxon>Ecdysozoa</taxon>
        <taxon>Nematoda</taxon>
        <taxon>Chromadorea</taxon>
        <taxon>Rhabditida</taxon>
        <taxon>Rhabditina</taxon>
        <taxon>Rhabditomorpha</taxon>
        <taxon>Strongyloidea</taxon>
        <taxon>Trichostrongylidae</taxon>
        <taxon>Haemonchus</taxon>
    </lineage>
</organism>
<keyword evidence="2" id="KW-0732">Signal</keyword>
<dbReference type="OMA" id="QRFKHRR"/>
<proteinExistence type="predicted"/>
<keyword evidence="1" id="KW-0175">Coiled coil</keyword>
<feature type="coiled-coil region" evidence="1">
    <location>
        <begin position="16"/>
        <end position="50"/>
    </location>
</feature>
<evidence type="ECO:0000313" key="3">
    <source>
        <dbReference type="EMBL" id="VDO33837.1"/>
    </source>
</evidence>
<feature type="chain" id="PRO_5043123648" evidence="2">
    <location>
        <begin position="19"/>
        <end position="124"/>
    </location>
</feature>
<reference evidence="3 4" key="2">
    <citation type="submission" date="2018-11" db="EMBL/GenBank/DDBJ databases">
        <authorList>
            <consortium name="Pathogen Informatics"/>
        </authorList>
    </citation>
    <scope>NUCLEOTIDE SEQUENCE [LARGE SCALE GENOMIC DNA]</scope>
    <source>
        <strain evidence="3 4">MHpl1</strain>
    </source>
</reference>
<dbReference type="AlphaFoldDB" id="A0A0N4WC78"/>
<evidence type="ECO:0000313" key="4">
    <source>
        <dbReference type="Proteomes" id="UP000268014"/>
    </source>
</evidence>
<sequence length="124" mass="14477">MKFIFLVCVGLLVVAANAVEQQEQEDESELAVAEENNDGVAVSLEKLESDDEIDTALEATRVKRGVRSRKAIQRFKHRRARALRRRHAKNIRRAAAKRARHHRRARKVHRRIARNRRRQRLARG</sequence>
<gene>
    <name evidence="3" type="ORF">HPLM_LOCUS8090</name>
</gene>
<dbReference type="Proteomes" id="UP000268014">
    <property type="component" value="Unassembled WGS sequence"/>
</dbReference>
<evidence type="ECO:0000256" key="1">
    <source>
        <dbReference type="SAM" id="Coils"/>
    </source>
</evidence>
<dbReference type="EMBL" id="UZAF01016782">
    <property type="protein sequence ID" value="VDO33837.1"/>
    <property type="molecule type" value="Genomic_DNA"/>
</dbReference>
<name>A0A0N4WC78_HAEPC</name>
<dbReference type="WBParaSite" id="HPLM_0000809801-mRNA-1">
    <property type="protein sequence ID" value="HPLM_0000809801-mRNA-1"/>
    <property type="gene ID" value="HPLM_0000809801"/>
</dbReference>
<reference evidence="5" key="1">
    <citation type="submission" date="2017-02" db="UniProtKB">
        <authorList>
            <consortium name="WormBaseParasite"/>
        </authorList>
    </citation>
    <scope>IDENTIFICATION</scope>
</reference>
<keyword evidence="4" id="KW-1185">Reference proteome</keyword>
<accession>A0A0N4WC78</accession>
<protein>
    <submittedName>
        <fullName evidence="5">Protamine-2</fullName>
    </submittedName>
</protein>
<evidence type="ECO:0000256" key="2">
    <source>
        <dbReference type="SAM" id="SignalP"/>
    </source>
</evidence>
<dbReference type="OrthoDB" id="10474289at2759"/>